<reference evidence="2" key="1">
    <citation type="submission" date="2021-10" db="EMBL/GenBank/DDBJ databases">
        <title>Melipona bicolor Genome sequencing and assembly.</title>
        <authorList>
            <person name="Araujo N.S."/>
            <person name="Arias M.C."/>
        </authorList>
    </citation>
    <scope>NUCLEOTIDE SEQUENCE</scope>
    <source>
        <strain evidence="2">USP_2M_L1-L4_2017</strain>
        <tissue evidence="2">Whole body</tissue>
    </source>
</reference>
<evidence type="ECO:0000313" key="3">
    <source>
        <dbReference type="Proteomes" id="UP001177670"/>
    </source>
</evidence>
<dbReference type="EMBL" id="JAHYIQ010000013">
    <property type="protein sequence ID" value="KAK1127014.1"/>
    <property type="molecule type" value="Genomic_DNA"/>
</dbReference>
<name>A0AA40FXI1_9HYME</name>
<evidence type="ECO:0000256" key="1">
    <source>
        <dbReference type="SAM" id="MobiDB-lite"/>
    </source>
</evidence>
<dbReference type="Proteomes" id="UP001177670">
    <property type="component" value="Unassembled WGS sequence"/>
</dbReference>
<keyword evidence="3" id="KW-1185">Reference proteome</keyword>
<protein>
    <submittedName>
        <fullName evidence="2">Uncharacterized protein</fullName>
    </submittedName>
</protein>
<feature type="region of interest" description="Disordered" evidence="1">
    <location>
        <begin position="94"/>
        <end position="121"/>
    </location>
</feature>
<accession>A0AA40FXI1</accession>
<sequence>MRLVASPAHENRLNRREAKWREADPQLPVVPTSPMERWYQAGNVYHWWSQCLHPPCNGWPSVGVKGVSSRRGEQSRIRELHRCGRFPQVKERERCSKSDGKAVEQSNDERRRRIKGIDGAKREGRSKFVNAEIARTAPRREFGTESQSCCERSKERHECFILHVRYVLKTCTRIVCVRRRMLCIFVCPSPPSLIVAMQRETALGVDRGMNSTSTRRKRTETREEVTYTRIP</sequence>
<proteinExistence type="predicted"/>
<comment type="caution">
    <text evidence="2">The sequence shown here is derived from an EMBL/GenBank/DDBJ whole genome shotgun (WGS) entry which is preliminary data.</text>
</comment>
<organism evidence="2 3">
    <name type="scientific">Melipona bicolor</name>
    <dbReference type="NCBI Taxonomy" id="60889"/>
    <lineage>
        <taxon>Eukaryota</taxon>
        <taxon>Metazoa</taxon>
        <taxon>Ecdysozoa</taxon>
        <taxon>Arthropoda</taxon>
        <taxon>Hexapoda</taxon>
        <taxon>Insecta</taxon>
        <taxon>Pterygota</taxon>
        <taxon>Neoptera</taxon>
        <taxon>Endopterygota</taxon>
        <taxon>Hymenoptera</taxon>
        <taxon>Apocrita</taxon>
        <taxon>Aculeata</taxon>
        <taxon>Apoidea</taxon>
        <taxon>Anthophila</taxon>
        <taxon>Apidae</taxon>
        <taxon>Melipona</taxon>
    </lineage>
</organism>
<evidence type="ECO:0000313" key="2">
    <source>
        <dbReference type="EMBL" id="KAK1127014.1"/>
    </source>
</evidence>
<gene>
    <name evidence="2" type="ORF">K0M31_004628</name>
</gene>
<dbReference type="AlphaFoldDB" id="A0AA40FXI1"/>